<accession>A0ABS2PBS4</accession>
<evidence type="ECO:0000256" key="1">
    <source>
        <dbReference type="ARBA" id="ARBA00006432"/>
    </source>
</evidence>
<dbReference type="Pfam" id="PF13193">
    <property type="entry name" value="AMP-binding_C"/>
    <property type="match status" value="1"/>
</dbReference>
<dbReference type="Pfam" id="PF00501">
    <property type="entry name" value="AMP-binding"/>
    <property type="match status" value="1"/>
</dbReference>
<dbReference type="PANTHER" id="PTHR24096">
    <property type="entry name" value="LONG-CHAIN-FATTY-ACID--COA LIGASE"/>
    <property type="match status" value="1"/>
</dbReference>
<evidence type="ECO:0000259" key="3">
    <source>
        <dbReference type="Pfam" id="PF00501"/>
    </source>
</evidence>
<feature type="domain" description="AMP-dependent synthetase/ligase" evidence="3">
    <location>
        <begin position="40"/>
        <end position="426"/>
    </location>
</feature>
<dbReference type="RefSeq" id="WP_204697334.1">
    <property type="nucleotide sequence ID" value="NZ_JAFBEC010000005.1"/>
</dbReference>
<keyword evidence="2 5" id="KW-0436">Ligase</keyword>
<evidence type="ECO:0000259" key="4">
    <source>
        <dbReference type="Pfam" id="PF13193"/>
    </source>
</evidence>
<sequence length="562" mass="63723">MNEQDYEEEMQKRVLDSWPEGLSKAATYPFGEVPLTEYLRRRAVETPRKTCINYYGYELSFAELYDRSQRVAAYLRSKGVSTGDRVAVYLPNCPQFIIAFYGILAAGAVHVPVNPMFKEHELRHELEDSGAVAVITLETLYDSMSQVLAGVETIVTTSLSDYIVEHPTLPLHPDLKTAKLHALPTDDWVTEVQTVAPLHDDYSSLDTLAALNYTGGTTGMPKGCMHTQRNMLYTMANSYVYNYNLSEDDVRLGYMPVFWIAGENAGVLMPVFSGATLILLYRWDKEAVFQAIETYKVTSFGGVTDNIVQLMEDEAFHNRDLSSLTMTTVSSFIKKVTKDYRERWFKATGTIMRETSFGMTETHTSDTFTQGMQTRHFDLESRPIFVGLPMPGTKVKIVDFETKNRLPLEQEGEIAISTPSLMKGYWGKDETFGEWFYTGDIGVMSEAGYLHYIGRKKDMLKVNGMSVFPAELEHIISRHEHVNACAVVGKVDDEKGQIPVAFIQLRSRTTQTQMKKFLIENLSGYKVPEVILVDEMPLTTTGKIKKEVLRKRLEKENNHARH</sequence>
<keyword evidence="6" id="KW-1185">Reference proteome</keyword>
<dbReference type="InterPro" id="IPR042099">
    <property type="entry name" value="ANL_N_sf"/>
</dbReference>
<dbReference type="PANTHER" id="PTHR24096:SF149">
    <property type="entry name" value="AMP-BINDING DOMAIN-CONTAINING PROTEIN-RELATED"/>
    <property type="match status" value="1"/>
</dbReference>
<dbReference type="EMBL" id="JAFBEC010000005">
    <property type="protein sequence ID" value="MBM7632874.1"/>
    <property type="molecule type" value="Genomic_DNA"/>
</dbReference>
<proteinExistence type="inferred from homology"/>
<gene>
    <name evidence="5" type="ORF">JOD17_001968</name>
</gene>
<evidence type="ECO:0000256" key="2">
    <source>
        <dbReference type="ARBA" id="ARBA00022598"/>
    </source>
</evidence>
<evidence type="ECO:0000313" key="5">
    <source>
        <dbReference type="EMBL" id="MBM7632874.1"/>
    </source>
</evidence>
<comment type="caution">
    <text evidence="5">The sequence shown here is derived from an EMBL/GenBank/DDBJ whole genome shotgun (WGS) entry which is preliminary data.</text>
</comment>
<reference evidence="5 6" key="1">
    <citation type="submission" date="2021-01" db="EMBL/GenBank/DDBJ databases">
        <title>Genomic Encyclopedia of Type Strains, Phase IV (KMG-IV): sequencing the most valuable type-strain genomes for metagenomic binning, comparative biology and taxonomic classification.</title>
        <authorList>
            <person name="Goeker M."/>
        </authorList>
    </citation>
    <scope>NUCLEOTIDE SEQUENCE [LARGE SCALE GENOMIC DNA]</scope>
    <source>
        <strain evidence="5 6">DSM 25540</strain>
    </source>
</reference>
<dbReference type="PROSITE" id="PS00455">
    <property type="entry name" value="AMP_BINDING"/>
    <property type="match status" value="1"/>
</dbReference>
<dbReference type="InterPro" id="IPR020845">
    <property type="entry name" value="AMP-binding_CS"/>
</dbReference>
<dbReference type="Proteomes" id="UP000741863">
    <property type="component" value="Unassembled WGS sequence"/>
</dbReference>
<protein>
    <submittedName>
        <fullName evidence="5">Acyl-CoA synthetase (AMP-forming)/AMP-acid ligase II</fullName>
    </submittedName>
</protein>
<feature type="domain" description="AMP-binding enzyme C-terminal" evidence="4">
    <location>
        <begin position="471"/>
        <end position="543"/>
    </location>
</feature>
<dbReference type="SUPFAM" id="SSF56801">
    <property type="entry name" value="Acetyl-CoA synthetase-like"/>
    <property type="match status" value="1"/>
</dbReference>
<dbReference type="Gene3D" id="3.30.300.30">
    <property type="match status" value="1"/>
</dbReference>
<evidence type="ECO:0000313" key="6">
    <source>
        <dbReference type="Proteomes" id="UP000741863"/>
    </source>
</evidence>
<dbReference type="GO" id="GO:0016874">
    <property type="term" value="F:ligase activity"/>
    <property type="evidence" value="ECO:0007669"/>
    <property type="project" value="UniProtKB-KW"/>
</dbReference>
<comment type="similarity">
    <text evidence="1">Belongs to the ATP-dependent AMP-binding enzyme family.</text>
</comment>
<dbReference type="InterPro" id="IPR045851">
    <property type="entry name" value="AMP-bd_C_sf"/>
</dbReference>
<organism evidence="5 6">
    <name type="scientific">Geomicrobium sediminis</name>
    <dbReference type="NCBI Taxonomy" id="1347788"/>
    <lineage>
        <taxon>Bacteria</taxon>
        <taxon>Bacillati</taxon>
        <taxon>Bacillota</taxon>
        <taxon>Bacilli</taxon>
        <taxon>Bacillales</taxon>
        <taxon>Geomicrobium</taxon>
    </lineage>
</organism>
<dbReference type="InterPro" id="IPR025110">
    <property type="entry name" value="AMP-bd_C"/>
</dbReference>
<dbReference type="Gene3D" id="3.40.50.12780">
    <property type="entry name" value="N-terminal domain of ligase-like"/>
    <property type="match status" value="1"/>
</dbReference>
<name>A0ABS2PBS4_9BACL</name>
<dbReference type="InterPro" id="IPR000873">
    <property type="entry name" value="AMP-dep_synth/lig_dom"/>
</dbReference>